<dbReference type="Pfam" id="PF03712">
    <property type="entry name" value="Cu2_monoox_C"/>
    <property type="match status" value="1"/>
</dbReference>
<dbReference type="Pfam" id="PF01082">
    <property type="entry name" value="Cu2_monooxygen"/>
    <property type="match status" value="1"/>
</dbReference>
<dbReference type="Proteomes" id="UP000612055">
    <property type="component" value="Unassembled WGS sequence"/>
</dbReference>
<keyword evidence="4" id="KW-0472">Membrane</keyword>
<dbReference type="InterPro" id="IPR045266">
    <property type="entry name" value="DOH_DOMON"/>
</dbReference>
<evidence type="ECO:0000313" key="8">
    <source>
        <dbReference type="Proteomes" id="UP000612055"/>
    </source>
</evidence>
<comment type="similarity">
    <text evidence="1">Belongs to the copper type II ascorbate-dependent monooxygenase family.</text>
</comment>
<dbReference type="InterPro" id="IPR036939">
    <property type="entry name" value="Cu2_ascorb_mOase_N_sf"/>
</dbReference>
<dbReference type="EMBL" id="JAEHOE010000001">
    <property type="protein sequence ID" value="KAG2501906.1"/>
    <property type="molecule type" value="Genomic_DNA"/>
</dbReference>
<keyword evidence="4" id="KW-0812">Transmembrane</keyword>
<proteinExistence type="inferred from homology"/>
<keyword evidence="8" id="KW-1185">Reference proteome</keyword>
<dbReference type="InterPro" id="IPR024548">
    <property type="entry name" value="Cu2_monoox_C"/>
</dbReference>
<feature type="transmembrane region" description="Helical" evidence="4">
    <location>
        <begin position="577"/>
        <end position="598"/>
    </location>
</feature>
<accession>A0A835YJ52</accession>
<evidence type="ECO:0000256" key="4">
    <source>
        <dbReference type="SAM" id="Phobius"/>
    </source>
</evidence>
<dbReference type="InterPro" id="IPR008977">
    <property type="entry name" value="PHM/PNGase_F_dom_sf"/>
</dbReference>
<feature type="chain" id="PRO_5033036437" description="DOMON domain-containing protein" evidence="5">
    <location>
        <begin position="30"/>
        <end position="629"/>
    </location>
</feature>
<keyword evidence="4" id="KW-1133">Transmembrane helix</keyword>
<dbReference type="SUPFAM" id="SSF49742">
    <property type="entry name" value="PHM/PNGase F"/>
    <property type="match status" value="2"/>
</dbReference>
<dbReference type="GO" id="GO:0004500">
    <property type="term" value="F:dopamine beta-monooxygenase activity"/>
    <property type="evidence" value="ECO:0007669"/>
    <property type="project" value="InterPro"/>
</dbReference>
<dbReference type="InterPro" id="IPR005018">
    <property type="entry name" value="DOMON_domain"/>
</dbReference>
<organism evidence="7 8">
    <name type="scientific">Edaphochlamys debaryana</name>
    <dbReference type="NCBI Taxonomy" id="47281"/>
    <lineage>
        <taxon>Eukaryota</taxon>
        <taxon>Viridiplantae</taxon>
        <taxon>Chlorophyta</taxon>
        <taxon>core chlorophytes</taxon>
        <taxon>Chlorophyceae</taxon>
        <taxon>CS clade</taxon>
        <taxon>Chlamydomonadales</taxon>
        <taxon>Chlamydomonadales incertae sedis</taxon>
        <taxon>Edaphochlamys</taxon>
    </lineage>
</organism>
<evidence type="ECO:0000256" key="2">
    <source>
        <dbReference type="ARBA" id="ARBA00023157"/>
    </source>
</evidence>
<dbReference type="CDD" id="cd09631">
    <property type="entry name" value="DOMON_DOH"/>
    <property type="match status" value="1"/>
</dbReference>
<name>A0A835YJ52_9CHLO</name>
<keyword evidence="3" id="KW-0325">Glycoprotein</keyword>
<dbReference type="InterPro" id="IPR000945">
    <property type="entry name" value="DBH-like"/>
</dbReference>
<keyword evidence="5" id="KW-0732">Signal</keyword>
<evidence type="ECO:0000256" key="5">
    <source>
        <dbReference type="SAM" id="SignalP"/>
    </source>
</evidence>
<comment type="caution">
    <text evidence="7">The sequence shown here is derived from an EMBL/GenBank/DDBJ whole genome shotgun (WGS) entry which is preliminary data.</text>
</comment>
<reference evidence="7" key="1">
    <citation type="journal article" date="2020" name="bioRxiv">
        <title>Comparative genomics of Chlamydomonas.</title>
        <authorList>
            <person name="Craig R.J."/>
            <person name="Hasan A.R."/>
            <person name="Ness R.W."/>
            <person name="Keightley P.D."/>
        </authorList>
    </citation>
    <scope>NUCLEOTIDE SEQUENCE</scope>
    <source>
        <strain evidence="7">CCAP 11/70</strain>
    </source>
</reference>
<dbReference type="PANTHER" id="PTHR10157">
    <property type="entry name" value="DOPAMINE BETA HYDROXYLASE RELATED"/>
    <property type="match status" value="1"/>
</dbReference>
<sequence>MARPGTLTSERFLSLIVLALGVFAPAARAASCYKYVSQKNYPACIQLEPGLVLHWRTTNADDDANTPLIEFVADADGYLNWLAIGVSEAGFKGVDYNVAIQSGATWIMGDFFTLDGVTLIDDQDQDAALVTQPNFDNDNHTLAVWTRPMDSCDLEDVAIFANSERSIVWTYGYNTDWSNDKLVFGTFKKGIVTGVKLFNTATPIPGSPQTQINLTMPAYPVPTSNFSVTCVNLPLPADAPYHVISYQGFNTTNNVHHIAGYVCGAGVVPMFGGIGQPYPCAGIQPTLPNLLPPGCETLNYVWSPGAGRFTAPAEAGFAIGAGSAAYMVLQVHYWNLQGAVGKTDSSGLTLTYTPTLRNNTLGVLTVGSNDIKVPTNTDLYSPRPNFCPGSCTGRRVLQPVTLVSNFYMMNSLGASILVRHIRDGKAMQPLGRINYYDFTRPSFQGVFPDSKQLRANDSLISVCSYSSNNITKTPTGGNVFTYGLAPWQEMCFNFVTFYPVSAMPGLDYCVSDFKNLTTCATRTQLAAQAAANATDAMMVQNGTKLAVGSVNVSYYRSDKCQLYDQSSMAPVRKPNTGAAVASIVLVPTVLLTIGYIIYSKYSKQEELEALLKEARERGLDPEDVLLARS</sequence>
<keyword evidence="2" id="KW-1015">Disulfide bond</keyword>
<dbReference type="Gene3D" id="2.60.120.310">
    <property type="entry name" value="Copper type II, ascorbate-dependent monooxygenase, N-terminal domain"/>
    <property type="match status" value="1"/>
</dbReference>
<feature type="signal peptide" evidence="5">
    <location>
        <begin position="1"/>
        <end position="29"/>
    </location>
</feature>
<evidence type="ECO:0000313" key="7">
    <source>
        <dbReference type="EMBL" id="KAG2501906.1"/>
    </source>
</evidence>
<dbReference type="OrthoDB" id="2013249at2759"/>
<evidence type="ECO:0000259" key="6">
    <source>
        <dbReference type="PROSITE" id="PS50836"/>
    </source>
</evidence>
<evidence type="ECO:0000256" key="3">
    <source>
        <dbReference type="ARBA" id="ARBA00023180"/>
    </source>
</evidence>
<feature type="domain" description="DOMON" evidence="6">
    <location>
        <begin position="49"/>
        <end position="172"/>
    </location>
</feature>
<protein>
    <recommendedName>
        <fullName evidence="6">DOMON domain-containing protein</fullName>
    </recommendedName>
</protein>
<dbReference type="InterPro" id="IPR000323">
    <property type="entry name" value="Cu2_ascorb_mOase_N"/>
</dbReference>
<evidence type="ECO:0000256" key="1">
    <source>
        <dbReference type="ARBA" id="ARBA00010676"/>
    </source>
</evidence>
<dbReference type="AlphaFoldDB" id="A0A835YJ52"/>
<gene>
    <name evidence="7" type="ORF">HYH03_000404</name>
</gene>
<dbReference type="InterPro" id="IPR014784">
    <property type="entry name" value="Cu2_ascorb_mOase-like_C"/>
</dbReference>
<dbReference type="PANTHER" id="PTHR10157:SF23">
    <property type="entry name" value="MOXD1 HOMOLOG 1"/>
    <property type="match status" value="1"/>
</dbReference>
<dbReference type="Gene3D" id="2.60.120.230">
    <property type="match status" value="1"/>
</dbReference>
<dbReference type="GO" id="GO:0005507">
    <property type="term" value="F:copper ion binding"/>
    <property type="evidence" value="ECO:0007669"/>
    <property type="project" value="InterPro"/>
</dbReference>
<dbReference type="PROSITE" id="PS50836">
    <property type="entry name" value="DOMON"/>
    <property type="match status" value="1"/>
</dbReference>